<dbReference type="Proteomes" id="UP000245073">
    <property type="component" value="Unassembled WGS sequence"/>
</dbReference>
<accession>A0A2T9K3Z0</accession>
<dbReference type="AlphaFoldDB" id="A0A2T9K3Z0"/>
<dbReference type="EMBL" id="QDKQ01000034">
    <property type="protein sequence ID" value="PVM90696.1"/>
    <property type="molecule type" value="Genomic_DNA"/>
</dbReference>
<name>A0A2T9K3Z0_9CAUL</name>
<organism evidence="2 3">
    <name type="scientific">Caulobacter endophyticus</name>
    <dbReference type="NCBI Taxonomy" id="2172652"/>
    <lineage>
        <taxon>Bacteria</taxon>
        <taxon>Pseudomonadati</taxon>
        <taxon>Pseudomonadota</taxon>
        <taxon>Alphaproteobacteria</taxon>
        <taxon>Caulobacterales</taxon>
        <taxon>Caulobacteraceae</taxon>
        <taxon>Caulobacter</taxon>
    </lineage>
</organism>
<dbReference type="InterPro" id="IPR018306">
    <property type="entry name" value="Phage_T5_Orf172_DNA-bd"/>
</dbReference>
<evidence type="ECO:0000313" key="3">
    <source>
        <dbReference type="Proteomes" id="UP000245073"/>
    </source>
</evidence>
<evidence type="ECO:0000259" key="1">
    <source>
        <dbReference type="Pfam" id="PF10544"/>
    </source>
</evidence>
<dbReference type="OrthoDB" id="9802640at2"/>
<protein>
    <recommendedName>
        <fullName evidence="1">Bacteriophage T5 Orf172 DNA-binding domain-containing protein</fullName>
    </recommendedName>
</protein>
<evidence type="ECO:0000313" key="2">
    <source>
        <dbReference type="EMBL" id="PVM90696.1"/>
    </source>
</evidence>
<dbReference type="Pfam" id="PF10544">
    <property type="entry name" value="T5orf172"/>
    <property type="match status" value="1"/>
</dbReference>
<feature type="domain" description="Bacteriophage T5 Orf172 DNA-binding" evidence="1">
    <location>
        <begin position="184"/>
        <end position="262"/>
    </location>
</feature>
<sequence>MADLSSTSPADLAPLRNPPWTLDEMILLLDLYRRAPQADKSHEAVVMLSRQLNAMAEFRGLARSPTYRNPVGVAMKLRNLGQQDPEFLKSGRAGLRNAGQLNAEVWTRYADRPDDLAGEVARILAGMPMPGVFAPNPRSSRGPAPSFGGYAANREDGETIVYLLEWNAPISALFPGRPVPVGHVVAKIGRSSDTRRRIAELSAGYPPTSALSWSVIAEYPHPGAQAAHDAERALLDHADAQGWSIGGEFVIAPLAALKEAARALAR</sequence>
<comment type="caution">
    <text evidence="2">The sequence shown here is derived from an EMBL/GenBank/DDBJ whole genome shotgun (WGS) entry which is preliminary data.</text>
</comment>
<gene>
    <name evidence="2" type="ORF">DDF67_09715</name>
</gene>
<proteinExistence type="predicted"/>
<reference evidence="2 3" key="1">
    <citation type="submission" date="2018-04" db="EMBL/GenBank/DDBJ databases">
        <title>The genome sequence of Caulobacter sp. 744.</title>
        <authorList>
            <person name="Gao J."/>
            <person name="Sun J."/>
        </authorList>
    </citation>
    <scope>NUCLEOTIDE SEQUENCE [LARGE SCALE GENOMIC DNA]</scope>
    <source>
        <strain evidence="2 3">774</strain>
    </source>
</reference>
<keyword evidence="3" id="KW-1185">Reference proteome</keyword>
<dbReference type="RefSeq" id="WP_109100682.1">
    <property type="nucleotide sequence ID" value="NZ_QDKQ01000034.1"/>
</dbReference>